<evidence type="ECO:0000256" key="1">
    <source>
        <dbReference type="SAM" id="MobiDB-lite"/>
    </source>
</evidence>
<feature type="region of interest" description="Disordered" evidence="1">
    <location>
        <begin position="127"/>
        <end position="175"/>
    </location>
</feature>
<dbReference type="EMBL" id="NIVC01000661">
    <property type="protein sequence ID" value="PAA78878.1"/>
    <property type="molecule type" value="Genomic_DNA"/>
</dbReference>
<proteinExistence type="predicted"/>
<feature type="non-terminal residue" evidence="2">
    <location>
        <position position="175"/>
    </location>
</feature>
<evidence type="ECO:0000313" key="2">
    <source>
        <dbReference type="EMBL" id="PAA78878.1"/>
    </source>
</evidence>
<accession>A0A267FYG0</accession>
<evidence type="ECO:0000313" key="3">
    <source>
        <dbReference type="Proteomes" id="UP000215902"/>
    </source>
</evidence>
<keyword evidence="3" id="KW-1185">Reference proteome</keyword>
<protein>
    <submittedName>
        <fullName evidence="2">Uncharacterized protein</fullName>
    </submittedName>
</protein>
<feature type="non-terminal residue" evidence="2">
    <location>
        <position position="1"/>
    </location>
</feature>
<comment type="caution">
    <text evidence="2">The sequence shown here is derived from an EMBL/GenBank/DDBJ whole genome shotgun (WGS) entry which is preliminary data.</text>
</comment>
<reference evidence="2 3" key="1">
    <citation type="submission" date="2017-06" db="EMBL/GenBank/DDBJ databases">
        <title>A platform for efficient transgenesis in Macrostomum lignano, a flatworm model organism for stem cell research.</title>
        <authorList>
            <person name="Berezikov E."/>
        </authorList>
    </citation>
    <scope>NUCLEOTIDE SEQUENCE [LARGE SCALE GENOMIC DNA]</scope>
    <source>
        <strain evidence="2">DV1</strain>
        <tissue evidence="2">Whole organism</tissue>
    </source>
</reference>
<gene>
    <name evidence="2" type="ORF">BOX15_Mlig013647g3</name>
</gene>
<name>A0A267FYG0_9PLAT</name>
<sequence length="175" mass="19002">VPPPLPTCTPPAPSSQVTAPMVIGYAAASAATDQFQTCQSASQCSSSLPQTLQAVPKPAKTVVSLTDPTSWPPDLWEYIERVYISEADPSRHEQLEQLLKAKITPIFDANLVSSIDWSTEPLVRVPDSVPNTIQQPDIQTKQTAPAQKRPISATTTTTTASVAQQQKQQQIQQRK</sequence>
<feature type="compositionally biased region" description="Low complexity" evidence="1">
    <location>
        <begin position="153"/>
        <end position="175"/>
    </location>
</feature>
<dbReference type="Proteomes" id="UP000215902">
    <property type="component" value="Unassembled WGS sequence"/>
</dbReference>
<dbReference type="OrthoDB" id="199574at2759"/>
<dbReference type="AlphaFoldDB" id="A0A267FYG0"/>
<feature type="compositionally biased region" description="Polar residues" evidence="1">
    <location>
        <begin position="129"/>
        <end position="145"/>
    </location>
</feature>
<organism evidence="2 3">
    <name type="scientific">Macrostomum lignano</name>
    <dbReference type="NCBI Taxonomy" id="282301"/>
    <lineage>
        <taxon>Eukaryota</taxon>
        <taxon>Metazoa</taxon>
        <taxon>Spiralia</taxon>
        <taxon>Lophotrochozoa</taxon>
        <taxon>Platyhelminthes</taxon>
        <taxon>Rhabditophora</taxon>
        <taxon>Macrostomorpha</taxon>
        <taxon>Macrostomida</taxon>
        <taxon>Macrostomidae</taxon>
        <taxon>Macrostomum</taxon>
    </lineage>
</organism>